<dbReference type="EMBL" id="CZQE01000323">
    <property type="protein sequence ID" value="CUS45981.1"/>
    <property type="molecule type" value="Genomic_DNA"/>
</dbReference>
<reference evidence="1" key="1">
    <citation type="submission" date="2015-10" db="EMBL/GenBank/DDBJ databases">
        <authorList>
            <person name="Gilbert D.G."/>
        </authorList>
    </citation>
    <scope>NUCLEOTIDE SEQUENCE</scope>
</reference>
<name>A0A160TMV0_9ZZZZ</name>
<organism evidence="1">
    <name type="scientific">hydrothermal vent metagenome</name>
    <dbReference type="NCBI Taxonomy" id="652676"/>
    <lineage>
        <taxon>unclassified sequences</taxon>
        <taxon>metagenomes</taxon>
        <taxon>ecological metagenomes</taxon>
    </lineage>
</organism>
<dbReference type="InterPro" id="IPR046736">
    <property type="entry name" value="DUF6628"/>
</dbReference>
<evidence type="ECO:0000313" key="1">
    <source>
        <dbReference type="EMBL" id="CUS45981.1"/>
    </source>
</evidence>
<dbReference type="AlphaFoldDB" id="A0A160TMV0"/>
<gene>
    <name evidence="1" type="ORF">MGWOODY_Smn1085</name>
</gene>
<accession>A0A160TMV0</accession>
<proteinExistence type="predicted"/>
<sequence>MTVTPAPAPAPAQMLPHTMPLCPNGRLALFAIRRIGAHGLADAHAAHAMLNGFGEGFRRPLILMRALMADLATSANGHISIAPCCCMRMTAAESAVLTVLARAETAPEMARLLLADLLGVRRIDGVLASATALAAAFADAGRPICV</sequence>
<protein>
    <submittedName>
        <fullName evidence="1">Uncharacterized protein</fullName>
    </submittedName>
</protein>
<dbReference type="Pfam" id="PF20333">
    <property type="entry name" value="DUF6628"/>
    <property type="match status" value="1"/>
</dbReference>